<proteinExistence type="predicted"/>
<dbReference type="SUPFAM" id="SSF46938">
    <property type="entry name" value="CRAL/TRIO N-terminal domain"/>
    <property type="match status" value="1"/>
</dbReference>
<dbReference type="Pfam" id="PF00650">
    <property type="entry name" value="CRAL_TRIO"/>
    <property type="match status" value="2"/>
</dbReference>
<dbReference type="Proteomes" id="UP001148018">
    <property type="component" value="Unassembled WGS sequence"/>
</dbReference>
<dbReference type="EMBL" id="JANIIK010000119">
    <property type="protein sequence ID" value="KAJ3584237.1"/>
    <property type="molecule type" value="Genomic_DNA"/>
</dbReference>
<dbReference type="OrthoDB" id="75724at2759"/>
<feature type="domain" description="MSP" evidence="3">
    <location>
        <begin position="323"/>
        <end position="440"/>
    </location>
</feature>
<feature type="region of interest" description="Disordered" evidence="1">
    <location>
        <begin position="276"/>
        <end position="298"/>
    </location>
</feature>
<evidence type="ECO:0000256" key="1">
    <source>
        <dbReference type="SAM" id="MobiDB-lite"/>
    </source>
</evidence>
<dbReference type="InterPro" id="IPR000535">
    <property type="entry name" value="MSP_dom"/>
</dbReference>
<feature type="region of interest" description="Disordered" evidence="1">
    <location>
        <begin position="1"/>
        <end position="30"/>
    </location>
</feature>
<evidence type="ECO:0000313" key="5">
    <source>
        <dbReference type="Proteomes" id="UP001148018"/>
    </source>
</evidence>
<dbReference type="PROSITE" id="PS50202">
    <property type="entry name" value="MSP"/>
    <property type="match status" value="1"/>
</dbReference>
<dbReference type="Gene3D" id="2.60.40.10">
    <property type="entry name" value="Immunoglobulins"/>
    <property type="match status" value="1"/>
</dbReference>
<comment type="caution">
    <text evidence="4">The sequence shown here is derived from an EMBL/GenBank/DDBJ whole genome shotgun (WGS) entry which is preliminary data.</text>
</comment>
<dbReference type="PANTHER" id="PTHR46384">
    <property type="entry name" value="MOTILE SPERM DOMAIN-CONTAINING PROTEIN 2"/>
    <property type="match status" value="1"/>
</dbReference>
<dbReference type="Pfam" id="PF00635">
    <property type="entry name" value="Motile_Sperm"/>
    <property type="match status" value="1"/>
</dbReference>
<dbReference type="PANTHER" id="PTHR46384:SF1">
    <property type="entry name" value="MOTILE SPERM DOMAIN-CONTAINING PROTEIN 2"/>
    <property type="match status" value="1"/>
</dbReference>
<dbReference type="InterPro" id="IPR001251">
    <property type="entry name" value="CRAL-TRIO_dom"/>
</dbReference>
<dbReference type="SUPFAM" id="SSF49354">
    <property type="entry name" value="PapD-like"/>
    <property type="match status" value="1"/>
</dbReference>
<dbReference type="AlphaFoldDB" id="A0A9Q0DCP8"/>
<feature type="compositionally biased region" description="Basic and acidic residues" evidence="1">
    <location>
        <begin position="10"/>
        <end position="30"/>
    </location>
</feature>
<dbReference type="PROSITE" id="PS50191">
    <property type="entry name" value="CRAL_TRIO"/>
    <property type="match status" value="1"/>
</dbReference>
<protein>
    <recommendedName>
        <fullName evidence="6">Motile sperm domain-containing protein 2</fullName>
    </recommendedName>
</protein>
<evidence type="ECO:0000259" key="3">
    <source>
        <dbReference type="PROSITE" id="PS50202"/>
    </source>
</evidence>
<dbReference type="SMART" id="SM00516">
    <property type="entry name" value="SEC14"/>
    <property type="match status" value="1"/>
</dbReference>
<dbReference type="CDD" id="cd00170">
    <property type="entry name" value="SEC14"/>
    <property type="match status" value="1"/>
</dbReference>
<dbReference type="InterPro" id="IPR036865">
    <property type="entry name" value="CRAL-TRIO_dom_sf"/>
</dbReference>
<evidence type="ECO:0000259" key="2">
    <source>
        <dbReference type="PROSITE" id="PS50191"/>
    </source>
</evidence>
<feature type="compositionally biased region" description="Basic and acidic residues" evidence="1">
    <location>
        <begin position="287"/>
        <end position="298"/>
    </location>
</feature>
<keyword evidence="5" id="KW-1185">Reference proteome</keyword>
<sequence length="517" mass="58415">MDLPETQESIQKKIEETRESLRSEYDPESSGRYDIADVRRLREDDGFVSRYLEGKHHVVGDAVKVIDESLRWRKELGVNDITESGLQRAFLEAGMHYFRGYDKEGHKLFWFRVKIQSKDGRTLRDKKRYLVFWLERLSRQEPGALLTAVFDMSESGLGNVTAASYFLFTPYRRLPLTSCLHHIDACLWFLIHCFQVYYPCLLAKILIFELPWIMTAAWKMVKTWLGPDAVDKLQFVTRADVQTHVAADHLPAHMGGTDAFEYSYPPLPEDHFQAAMSESPSQGGTVHTEDTGERESRPRKVCLAEEGGVKPARRPTSTFKGSLLRLSPAVELIFGQSDGDRRCVIVLDNVTKNPVAYKVRTTAPDKYRVKPSSGSLEPGAGVDILVSLHGGSQASPQDRFLLMAAEMEAAVAGDNQDLAQLWKEIPKDKVMEHRLQCKVLPDVNPAHVQTGNLANGTAGQQDTHTMLLKLLAGTMRLEQKVDRCLWTEKVLIVLVTVLAAILSRYLYTQHTGLWLFL</sequence>
<evidence type="ECO:0000313" key="4">
    <source>
        <dbReference type="EMBL" id="KAJ3584237.1"/>
    </source>
</evidence>
<reference evidence="4" key="1">
    <citation type="submission" date="2022-07" db="EMBL/GenBank/DDBJ databases">
        <title>Chromosome-level genome of Muraenolepis orangiensis.</title>
        <authorList>
            <person name="Kim J."/>
        </authorList>
    </citation>
    <scope>NUCLEOTIDE SEQUENCE</scope>
    <source>
        <strain evidence="4">KU_S4_2022</strain>
        <tissue evidence="4">Muscle</tissue>
    </source>
</reference>
<feature type="domain" description="CRAL-TRIO" evidence="2">
    <location>
        <begin position="83"/>
        <end position="262"/>
    </location>
</feature>
<accession>A0A9Q0DCP8</accession>
<evidence type="ECO:0008006" key="6">
    <source>
        <dbReference type="Google" id="ProtNLM"/>
    </source>
</evidence>
<dbReference type="GO" id="GO:0012505">
    <property type="term" value="C:endomembrane system"/>
    <property type="evidence" value="ECO:0007669"/>
    <property type="project" value="TreeGrafter"/>
</dbReference>
<dbReference type="InterPro" id="IPR053012">
    <property type="entry name" value="ER-organelle_contact"/>
</dbReference>
<organism evidence="4 5">
    <name type="scientific">Muraenolepis orangiensis</name>
    <name type="common">Patagonian moray cod</name>
    <dbReference type="NCBI Taxonomy" id="630683"/>
    <lineage>
        <taxon>Eukaryota</taxon>
        <taxon>Metazoa</taxon>
        <taxon>Chordata</taxon>
        <taxon>Craniata</taxon>
        <taxon>Vertebrata</taxon>
        <taxon>Euteleostomi</taxon>
        <taxon>Actinopterygii</taxon>
        <taxon>Neopterygii</taxon>
        <taxon>Teleostei</taxon>
        <taxon>Neoteleostei</taxon>
        <taxon>Acanthomorphata</taxon>
        <taxon>Zeiogadaria</taxon>
        <taxon>Gadariae</taxon>
        <taxon>Gadiformes</taxon>
        <taxon>Muraenolepidoidei</taxon>
        <taxon>Muraenolepididae</taxon>
        <taxon>Muraenolepis</taxon>
    </lineage>
</organism>
<dbReference type="GO" id="GO:0140284">
    <property type="term" value="C:endoplasmic reticulum-endosome membrane contact site"/>
    <property type="evidence" value="ECO:0007669"/>
    <property type="project" value="TreeGrafter"/>
</dbReference>
<feature type="compositionally biased region" description="Polar residues" evidence="1">
    <location>
        <begin position="276"/>
        <end position="285"/>
    </location>
</feature>
<name>A0A9Q0DCP8_9TELE</name>
<dbReference type="Gene3D" id="3.40.525.10">
    <property type="entry name" value="CRAL-TRIO lipid binding domain"/>
    <property type="match status" value="1"/>
</dbReference>
<dbReference type="InterPro" id="IPR008962">
    <property type="entry name" value="PapD-like_sf"/>
</dbReference>
<dbReference type="SUPFAM" id="SSF52087">
    <property type="entry name" value="CRAL/TRIO domain"/>
    <property type="match status" value="1"/>
</dbReference>
<dbReference type="InterPro" id="IPR013783">
    <property type="entry name" value="Ig-like_fold"/>
</dbReference>
<gene>
    <name evidence="4" type="ORF">NHX12_014733</name>
</gene>
<dbReference type="InterPro" id="IPR036273">
    <property type="entry name" value="CRAL/TRIO_N_dom_sf"/>
</dbReference>